<dbReference type="Proteomes" id="UP000633263">
    <property type="component" value="Unassembled WGS sequence"/>
</dbReference>
<proteinExistence type="predicted"/>
<name>A0ABQ2CQX7_9GAMM</name>
<dbReference type="RefSeq" id="WP_188636622.1">
    <property type="nucleotide sequence ID" value="NZ_BMNN01000004.1"/>
</dbReference>
<comment type="caution">
    <text evidence="1">The sequence shown here is derived from an EMBL/GenBank/DDBJ whole genome shotgun (WGS) entry which is preliminary data.</text>
</comment>
<gene>
    <name evidence="1" type="ORF">GCM10009083_21420</name>
</gene>
<sequence length="214" mass="24605">MKIAELRERVRIAREHEDSDRALRQWLEQKLPKLHRTIRIREDAATTLFNFVQAYIERVPDMLEAAQSVANHANMRPQLIPVLKVAEEFFLQPGEDPELDRGMLVLLDEAYLAHRLVEEVNDRYVAHGGESLIPMNNTRANLIVNDLLGEEYASRLDRAVDEAVAGLLPEGVFSSPAFLAYKEGIGEQDRHEVWRRWPNMAEELGLGLSWRDNL</sequence>
<accession>A0ABQ2CQX7</accession>
<reference evidence="2" key="1">
    <citation type="journal article" date="2019" name="Int. J. Syst. Evol. Microbiol.">
        <title>The Global Catalogue of Microorganisms (GCM) 10K type strain sequencing project: providing services to taxonomists for standard genome sequencing and annotation.</title>
        <authorList>
            <consortium name="The Broad Institute Genomics Platform"/>
            <consortium name="The Broad Institute Genome Sequencing Center for Infectious Disease"/>
            <person name="Wu L."/>
            <person name="Ma J."/>
        </authorList>
    </citation>
    <scope>NUCLEOTIDE SEQUENCE [LARGE SCALE GENOMIC DNA]</scope>
    <source>
        <strain evidence="2">JCM 11590</strain>
    </source>
</reference>
<organism evidence="1 2">
    <name type="scientific">Halopseudomonas pertucinogena</name>
    <dbReference type="NCBI Taxonomy" id="86175"/>
    <lineage>
        <taxon>Bacteria</taxon>
        <taxon>Pseudomonadati</taxon>
        <taxon>Pseudomonadota</taxon>
        <taxon>Gammaproteobacteria</taxon>
        <taxon>Pseudomonadales</taxon>
        <taxon>Pseudomonadaceae</taxon>
        <taxon>Halopseudomonas</taxon>
    </lineage>
</organism>
<evidence type="ECO:0000313" key="1">
    <source>
        <dbReference type="EMBL" id="GGJ04235.1"/>
    </source>
</evidence>
<protein>
    <submittedName>
        <fullName evidence="1">Uncharacterized protein</fullName>
    </submittedName>
</protein>
<dbReference type="EMBL" id="BMNN01000004">
    <property type="protein sequence ID" value="GGJ04235.1"/>
    <property type="molecule type" value="Genomic_DNA"/>
</dbReference>
<keyword evidence="2" id="KW-1185">Reference proteome</keyword>
<evidence type="ECO:0000313" key="2">
    <source>
        <dbReference type="Proteomes" id="UP000633263"/>
    </source>
</evidence>